<organism evidence="1 2">
    <name type="scientific">Irpex rosettiformis</name>
    <dbReference type="NCBI Taxonomy" id="378272"/>
    <lineage>
        <taxon>Eukaryota</taxon>
        <taxon>Fungi</taxon>
        <taxon>Dikarya</taxon>
        <taxon>Basidiomycota</taxon>
        <taxon>Agaricomycotina</taxon>
        <taxon>Agaricomycetes</taxon>
        <taxon>Polyporales</taxon>
        <taxon>Irpicaceae</taxon>
        <taxon>Irpex</taxon>
    </lineage>
</organism>
<sequence>MPLLQLLSPRTYIGGAVSLNIIFVASWSLHANTGLQPVLVLFVQLDASHRCTGISVCTLLRLRVLLSVGGATTVPIQ</sequence>
<accession>A0ACB8TNI6</accession>
<name>A0ACB8TNI6_9APHY</name>
<comment type="caution">
    <text evidence="1">The sequence shown here is derived from an EMBL/GenBank/DDBJ whole genome shotgun (WGS) entry which is preliminary data.</text>
</comment>
<keyword evidence="2" id="KW-1185">Reference proteome</keyword>
<reference evidence="1" key="1">
    <citation type="journal article" date="2021" name="Environ. Microbiol.">
        <title>Gene family expansions and transcriptome signatures uncover fungal adaptations to wood decay.</title>
        <authorList>
            <person name="Hage H."/>
            <person name="Miyauchi S."/>
            <person name="Viragh M."/>
            <person name="Drula E."/>
            <person name="Min B."/>
            <person name="Chaduli D."/>
            <person name="Navarro D."/>
            <person name="Favel A."/>
            <person name="Norest M."/>
            <person name="Lesage-Meessen L."/>
            <person name="Balint B."/>
            <person name="Merenyi Z."/>
            <person name="de Eugenio L."/>
            <person name="Morin E."/>
            <person name="Martinez A.T."/>
            <person name="Baldrian P."/>
            <person name="Stursova M."/>
            <person name="Martinez M.J."/>
            <person name="Novotny C."/>
            <person name="Magnuson J.K."/>
            <person name="Spatafora J.W."/>
            <person name="Maurice S."/>
            <person name="Pangilinan J."/>
            <person name="Andreopoulos W."/>
            <person name="LaButti K."/>
            <person name="Hundley H."/>
            <person name="Na H."/>
            <person name="Kuo A."/>
            <person name="Barry K."/>
            <person name="Lipzen A."/>
            <person name="Henrissat B."/>
            <person name="Riley R."/>
            <person name="Ahrendt S."/>
            <person name="Nagy L.G."/>
            <person name="Grigoriev I.V."/>
            <person name="Martin F."/>
            <person name="Rosso M.N."/>
        </authorList>
    </citation>
    <scope>NUCLEOTIDE SEQUENCE</scope>
    <source>
        <strain evidence="1">CBS 384.51</strain>
    </source>
</reference>
<protein>
    <submittedName>
        <fullName evidence="1">Uncharacterized protein</fullName>
    </submittedName>
</protein>
<evidence type="ECO:0000313" key="1">
    <source>
        <dbReference type="EMBL" id="KAI0083555.1"/>
    </source>
</evidence>
<proteinExistence type="predicted"/>
<evidence type="ECO:0000313" key="2">
    <source>
        <dbReference type="Proteomes" id="UP001055072"/>
    </source>
</evidence>
<dbReference type="EMBL" id="MU274960">
    <property type="protein sequence ID" value="KAI0083555.1"/>
    <property type="molecule type" value="Genomic_DNA"/>
</dbReference>
<gene>
    <name evidence="1" type="ORF">BDY19DRAFT_977333</name>
</gene>
<dbReference type="Proteomes" id="UP001055072">
    <property type="component" value="Unassembled WGS sequence"/>
</dbReference>